<name>A0A4V2DBK6_9SPHI</name>
<reference evidence="2 3" key="1">
    <citation type="submission" date="2019-02" db="EMBL/GenBank/DDBJ databases">
        <authorList>
            <person name="Li Y."/>
        </authorList>
    </citation>
    <scope>NUCLEOTIDE SEQUENCE [LARGE SCALE GENOMIC DNA]</scope>
    <source>
        <strain evidence="2 3">30C10-4-7</strain>
    </source>
</reference>
<evidence type="ECO:0000259" key="1">
    <source>
        <dbReference type="Pfam" id="PF09383"/>
    </source>
</evidence>
<dbReference type="RefSeq" id="WP_130142868.1">
    <property type="nucleotide sequence ID" value="NZ_SGIT01000004.1"/>
</dbReference>
<dbReference type="InterPro" id="IPR045865">
    <property type="entry name" value="ACT-like_dom_sf"/>
</dbReference>
<comment type="caution">
    <text evidence="2">The sequence shown here is derived from an EMBL/GenBank/DDBJ whole genome shotgun (WGS) entry which is preliminary data.</text>
</comment>
<sequence length="96" mass="11107">METNTRISNELLPTSTSLRPVLLLQLQGETNINTILTDLTLKIKSNIRIIEAQLDYVENMNFGIIHLHLLDDDAQNQKVINYFNNQRIKHSVTRYA</sequence>
<dbReference type="Pfam" id="PF09383">
    <property type="entry name" value="NIL"/>
    <property type="match status" value="1"/>
</dbReference>
<dbReference type="Gene3D" id="3.30.70.260">
    <property type="match status" value="1"/>
</dbReference>
<dbReference type="Proteomes" id="UP000292855">
    <property type="component" value="Unassembled WGS sequence"/>
</dbReference>
<keyword evidence="3" id="KW-1185">Reference proteome</keyword>
<accession>A0A4V2DBK6</accession>
<evidence type="ECO:0000313" key="3">
    <source>
        <dbReference type="Proteomes" id="UP000292855"/>
    </source>
</evidence>
<dbReference type="InterPro" id="IPR018449">
    <property type="entry name" value="NIL_domain"/>
</dbReference>
<organism evidence="2 3">
    <name type="scientific">Sphingobacterium corticibacterium</name>
    <dbReference type="NCBI Taxonomy" id="2484746"/>
    <lineage>
        <taxon>Bacteria</taxon>
        <taxon>Pseudomonadati</taxon>
        <taxon>Bacteroidota</taxon>
        <taxon>Sphingobacteriia</taxon>
        <taxon>Sphingobacteriales</taxon>
        <taxon>Sphingobacteriaceae</taxon>
        <taxon>Sphingobacterium</taxon>
    </lineage>
</organism>
<evidence type="ECO:0000313" key="2">
    <source>
        <dbReference type="EMBL" id="RZF58318.1"/>
    </source>
</evidence>
<dbReference type="AlphaFoldDB" id="A0A4V2DBK6"/>
<protein>
    <recommendedName>
        <fullName evidence="1">NIL domain-containing protein</fullName>
    </recommendedName>
</protein>
<dbReference type="SUPFAM" id="SSF55021">
    <property type="entry name" value="ACT-like"/>
    <property type="match status" value="1"/>
</dbReference>
<gene>
    <name evidence="2" type="ORF">EWE74_17010</name>
</gene>
<dbReference type="EMBL" id="SGIT01000004">
    <property type="protein sequence ID" value="RZF58318.1"/>
    <property type="molecule type" value="Genomic_DNA"/>
</dbReference>
<feature type="domain" description="NIL" evidence="1">
    <location>
        <begin position="22"/>
        <end position="90"/>
    </location>
</feature>
<proteinExistence type="predicted"/>